<evidence type="ECO:0000313" key="3">
    <source>
        <dbReference type="Proteomes" id="UP000183585"/>
    </source>
</evidence>
<reference evidence="3" key="1">
    <citation type="submission" date="2016-06" db="EMBL/GenBank/DDBJ databases">
        <authorList>
            <person name="Varghese N."/>
            <person name="Submissions Spin"/>
        </authorList>
    </citation>
    <scope>NUCLEOTIDE SEQUENCE [LARGE SCALE GENOMIC DNA]</scope>
    <source>
        <strain evidence="3">DSM 43168</strain>
    </source>
</reference>
<accession>A0A1C5ABM2</accession>
<dbReference type="EMBL" id="FMCT01000012">
    <property type="protein sequence ID" value="SCF42610.1"/>
    <property type="molecule type" value="Genomic_DNA"/>
</dbReference>
<keyword evidence="1" id="KW-0472">Membrane</keyword>
<feature type="transmembrane region" description="Helical" evidence="1">
    <location>
        <begin position="49"/>
        <end position="67"/>
    </location>
</feature>
<keyword evidence="3" id="KW-1185">Reference proteome</keyword>
<feature type="transmembrane region" description="Helical" evidence="1">
    <location>
        <begin position="79"/>
        <end position="98"/>
    </location>
</feature>
<feature type="transmembrane region" description="Helical" evidence="1">
    <location>
        <begin position="12"/>
        <end position="37"/>
    </location>
</feature>
<dbReference type="Proteomes" id="UP000183585">
    <property type="component" value="Unassembled WGS sequence"/>
</dbReference>
<sequence>MDSVILPELPTYLFAPTLAGVLSLALTFLLPLVAALFMRTSWSAFRKGLVLLAVAAVKTFLEAWLVAVEASVGFNFADAAYAVLVNFGLAVVFYVGLLKDTRAQQAAISGGVVRDRVIDGTATERVA</sequence>
<evidence type="ECO:0000313" key="2">
    <source>
        <dbReference type="EMBL" id="SCF42610.1"/>
    </source>
</evidence>
<proteinExistence type="predicted"/>
<dbReference type="RefSeq" id="WP_074476894.1">
    <property type="nucleotide sequence ID" value="NZ_FMCT01000012.1"/>
</dbReference>
<keyword evidence="1" id="KW-0812">Transmembrane</keyword>
<dbReference type="AlphaFoldDB" id="A0A1C5ABM2"/>
<keyword evidence="1" id="KW-1133">Transmembrane helix</keyword>
<protein>
    <submittedName>
        <fullName evidence="2">Uncharacterized protein</fullName>
    </submittedName>
</protein>
<organism evidence="2 3">
    <name type="scientific">Micromonospora carbonacea</name>
    <dbReference type="NCBI Taxonomy" id="47853"/>
    <lineage>
        <taxon>Bacteria</taxon>
        <taxon>Bacillati</taxon>
        <taxon>Actinomycetota</taxon>
        <taxon>Actinomycetes</taxon>
        <taxon>Micromonosporales</taxon>
        <taxon>Micromonosporaceae</taxon>
        <taxon>Micromonospora</taxon>
    </lineage>
</organism>
<name>A0A1C5ABM2_9ACTN</name>
<evidence type="ECO:0000256" key="1">
    <source>
        <dbReference type="SAM" id="Phobius"/>
    </source>
</evidence>
<gene>
    <name evidence="2" type="ORF">GA0070563_112103</name>
</gene>